<evidence type="ECO:0000313" key="1">
    <source>
        <dbReference type="EMBL" id="RXK56861.1"/>
    </source>
</evidence>
<gene>
    <name evidence="1" type="ORF">ESB00_13630</name>
</gene>
<sequence>MVKKVTALKPKDESISAYVRDLIEKEHRARANREAAVVYQEFLDKNPEECAAMEVWESAPLSDEIEPRKP</sequence>
<organism evidence="1 2">
    <name type="scientific">Oleiharenicola lentus</name>
    <dbReference type="NCBI Taxonomy" id="2508720"/>
    <lineage>
        <taxon>Bacteria</taxon>
        <taxon>Pseudomonadati</taxon>
        <taxon>Verrucomicrobiota</taxon>
        <taxon>Opitutia</taxon>
        <taxon>Opitutales</taxon>
        <taxon>Opitutaceae</taxon>
        <taxon>Oleiharenicola</taxon>
    </lineage>
</organism>
<reference evidence="1 2" key="1">
    <citation type="submission" date="2019-01" db="EMBL/GenBank/DDBJ databases">
        <title>Lacunisphaera sp. strain TWA-58.</title>
        <authorList>
            <person name="Chen W.-M."/>
        </authorList>
    </citation>
    <scope>NUCLEOTIDE SEQUENCE [LARGE SCALE GENOMIC DNA]</scope>
    <source>
        <strain evidence="1 2">TWA-58</strain>
    </source>
</reference>
<accession>A0A4Q1CD20</accession>
<proteinExistence type="predicted"/>
<dbReference type="Proteomes" id="UP000290218">
    <property type="component" value="Unassembled WGS sequence"/>
</dbReference>
<evidence type="ECO:0008006" key="3">
    <source>
        <dbReference type="Google" id="ProtNLM"/>
    </source>
</evidence>
<name>A0A4Q1CD20_9BACT</name>
<dbReference type="AlphaFoldDB" id="A0A4Q1CD20"/>
<keyword evidence="2" id="KW-1185">Reference proteome</keyword>
<evidence type="ECO:0000313" key="2">
    <source>
        <dbReference type="Proteomes" id="UP000290218"/>
    </source>
</evidence>
<dbReference type="EMBL" id="SDHX01000001">
    <property type="protein sequence ID" value="RXK56861.1"/>
    <property type="molecule type" value="Genomic_DNA"/>
</dbReference>
<comment type="caution">
    <text evidence="1">The sequence shown here is derived from an EMBL/GenBank/DDBJ whole genome shotgun (WGS) entry which is preliminary data.</text>
</comment>
<protein>
    <recommendedName>
        <fullName evidence="3">CopG family transcriptional regulator</fullName>
    </recommendedName>
</protein>
<dbReference type="RefSeq" id="WP_129048226.1">
    <property type="nucleotide sequence ID" value="NZ_SDHX01000001.1"/>
</dbReference>